<evidence type="ECO:0000256" key="4">
    <source>
        <dbReference type="SAM" id="SignalP"/>
    </source>
</evidence>
<reference evidence="7 8" key="1">
    <citation type="journal article" date="2023" name="Sci. Data">
        <title>Genome assembly of the Korean intertidal mud-creeper Batillaria attramentaria.</title>
        <authorList>
            <person name="Patra A.K."/>
            <person name="Ho P.T."/>
            <person name="Jun S."/>
            <person name="Lee S.J."/>
            <person name="Kim Y."/>
            <person name="Won Y.J."/>
        </authorList>
    </citation>
    <scope>NUCLEOTIDE SEQUENCE [LARGE SCALE GENOMIC DNA]</scope>
    <source>
        <strain evidence="7">Wonlab-2016</strain>
    </source>
</reference>
<dbReference type="Gene3D" id="3.90.70.10">
    <property type="entry name" value="Cysteine proteinases"/>
    <property type="match status" value="1"/>
</dbReference>
<dbReference type="EMBL" id="JACVVK020000113">
    <property type="protein sequence ID" value="KAK7491586.1"/>
    <property type="molecule type" value="Genomic_DNA"/>
</dbReference>
<dbReference type="InterPro" id="IPR025661">
    <property type="entry name" value="Pept_asp_AS"/>
</dbReference>
<name>A0ABD0KX27_9CAEN</name>
<dbReference type="InterPro" id="IPR000668">
    <property type="entry name" value="Peptidase_C1A_C"/>
</dbReference>
<dbReference type="InterPro" id="IPR038765">
    <property type="entry name" value="Papain-like_cys_pep_sf"/>
</dbReference>
<dbReference type="InterPro" id="IPR013128">
    <property type="entry name" value="Peptidase_C1A"/>
</dbReference>
<dbReference type="FunFam" id="3.90.70.10:FF:000332">
    <property type="entry name" value="Cathepsin L1"/>
    <property type="match status" value="1"/>
</dbReference>
<dbReference type="InterPro" id="IPR013201">
    <property type="entry name" value="Prot_inhib_I29"/>
</dbReference>
<dbReference type="SMART" id="SM00645">
    <property type="entry name" value="Pept_C1"/>
    <property type="match status" value="1"/>
</dbReference>
<evidence type="ECO:0000256" key="1">
    <source>
        <dbReference type="ARBA" id="ARBA00008455"/>
    </source>
</evidence>
<proteinExistence type="inferred from homology"/>
<keyword evidence="8" id="KW-1185">Reference proteome</keyword>
<protein>
    <submittedName>
        <fullName evidence="7">Uncharacterized protein</fullName>
    </submittedName>
</protein>
<keyword evidence="2" id="KW-1015">Disulfide bond</keyword>
<comment type="caution">
    <text evidence="7">The sequence shown here is derived from an EMBL/GenBank/DDBJ whole genome shotgun (WGS) entry which is preliminary data.</text>
</comment>
<feature type="region of interest" description="Disordered" evidence="3">
    <location>
        <begin position="116"/>
        <end position="148"/>
    </location>
</feature>
<dbReference type="InterPro" id="IPR025660">
    <property type="entry name" value="Pept_his_AS"/>
</dbReference>
<evidence type="ECO:0000259" key="5">
    <source>
        <dbReference type="SMART" id="SM00645"/>
    </source>
</evidence>
<dbReference type="Pfam" id="PF08246">
    <property type="entry name" value="Inhibitor_I29"/>
    <property type="match status" value="1"/>
</dbReference>
<sequence length="340" mass="37790">MGLLLILIGLVVAIGVDARPESVTHSENPPLRFESEAVSSAQLNVKLSYEPYEETWANFKLTFGELKSNNNNVKRIEEHNHMFFNSKTTYWMGINQFTDMTIDEYRMYNKLKTHNNSSRVERSPGCPAQRGLEEQRLRDTGQEPGDSSGSCWAFSTTGSLEAAVQGHETSCSLSEQQLVDCSSVNDGCNGGEVDDAFAYIEECGGLAGESDYPYEAQDDQCRFNHKQVKATMRGCRDVTKRSETDLLRAVASQGPVSVAIDASHESFMSYAGGVYYEPYCSQDQLDHAVLVVGYGTRGGKRYWLVKNSWDTTWGEEGYILMAKDQENMCGIASDASFPIV</sequence>
<dbReference type="Proteomes" id="UP001519460">
    <property type="component" value="Unassembled WGS sequence"/>
</dbReference>
<evidence type="ECO:0000313" key="8">
    <source>
        <dbReference type="Proteomes" id="UP001519460"/>
    </source>
</evidence>
<dbReference type="SMART" id="SM00848">
    <property type="entry name" value="Inhibitor_I29"/>
    <property type="match status" value="1"/>
</dbReference>
<dbReference type="AlphaFoldDB" id="A0ABD0KX27"/>
<accession>A0ABD0KX27</accession>
<evidence type="ECO:0000256" key="2">
    <source>
        <dbReference type="ARBA" id="ARBA00023157"/>
    </source>
</evidence>
<gene>
    <name evidence="7" type="ORF">BaRGS_00017225</name>
</gene>
<dbReference type="SUPFAM" id="SSF54001">
    <property type="entry name" value="Cysteine proteinases"/>
    <property type="match status" value="1"/>
</dbReference>
<dbReference type="PROSITE" id="PS00640">
    <property type="entry name" value="THIOL_PROTEASE_ASN"/>
    <property type="match status" value="1"/>
</dbReference>
<dbReference type="CDD" id="cd02248">
    <property type="entry name" value="Peptidase_C1A"/>
    <property type="match status" value="1"/>
</dbReference>
<feature type="compositionally biased region" description="Basic and acidic residues" evidence="3">
    <location>
        <begin position="131"/>
        <end position="141"/>
    </location>
</feature>
<evidence type="ECO:0000256" key="3">
    <source>
        <dbReference type="SAM" id="MobiDB-lite"/>
    </source>
</evidence>
<evidence type="ECO:0000259" key="6">
    <source>
        <dbReference type="SMART" id="SM00848"/>
    </source>
</evidence>
<feature type="domain" description="Peptidase C1A papain C-terminal" evidence="5">
    <location>
        <begin position="131"/>
        <end position="339"/>
    </location>
</feature>
<feature type="chain" id="PRO_5044856043" evidence="4">
    <location>
        <begin position="19"/>
        <end position="340"/>
    </location>
</feature>
<comment type="similarity">
    <text evidence="1">Belongs to the peptidase C1 family.</text>
</comment>
<dbReference type="PRINTS" id="PR00705">
    <property type="entry name" value="PAPAIN"/>
</dbReference>
<feature type="domain" description="Cathepsin propeptide inhibitor" evidence="6">
    <location>
        <begin position="56"/>
        <end position="105"/>
    </location>
</feature>
<keyword evidence="4" id="KW-0732">Signal</keyword>
<dbReference type="PANTHER" id="PTHR12411">
    <property type="entry name" value="CYSTEINE PROTEASE FAMILY C1-RELATED"/>
    <property type="match status" value="1"/>
</dbReference>
<dbReference type="InterPro" id="IPR039417">
    <property type="entry name" value="Peptidase_C1A_papain-like"/>
</dbReference>
<dbReference type="Pfam" id="PF00112">
    <property type="entry name" value="Peptidase_C1"/>
    <property type="match status" value="1"/>
</dbReference>
<organism evidence="7 8">
    <name type="scientific">Batillaria attramentaria</name>
    <dbReference type="NCBI Taxonomy" id="370345"/>
    <lineage>
        <taxon>Eukaryota</taxon>
        <taxon>Metazoa</taxon>
        <taxon>Spiralia</taxon>
        <taxon>Lophotrochozoa</taxon>
        <taxon>Mollusca</taxon>
        <taxon>Gastropoda</taxon>
        <taxon>Caenogastropoda</taxon>
        <taxon>Sorbeoconcha</taxon>
        <taxon>Cerithioidea</taxon>
        <taxon>Batillariidae</taxon>
        <taxon>Batillaria</taxon>
    </lineage>
</organism>
<feature type="signal peptide" evidence="4">
    <location>
        <begin position="1"/>
        <end position="18"/>
    </location>
</feature>
<evidence type="ECO:0000313" key="7">
    <source>
        <dbReference type="EMBL" id="KAK7491586.1"/>
    </source>
</evidence>
<dbReference type="PROSITE" id="PS00639">
    <property type="entry name" value="THIOL_PROTEASE_HIS"/>
    <property type="match status" value="1"/>
</dbReference>